<dbReference type="Pfam" id="PF13377">
    <property type="entry name" value="Peripla_BP_3"/>
    <property type="match status" value="1"/>
</dbReference>
<dbReference type="PANTHER" id="PTHR30146:SF155">
    <property type="entry name" value="ALANINE RACEMASE"/>
    <property type="match status" value="1"/>
</dbReference>
<dbReference type="EMBL" id="CP023702">
    <property type="protein sequence ID" value="QEU74085.1"/>
    <property type="molecule type" value="Genomic_DNA"/>
</dbReference>
<reference evidence="5 6" key="1">
    <citation type="submission" date="2017-09" db="EMBL/GenBank/DDBJ databases">
        <authorList>
            <person name="Lee N."/>
            <person name="Cho B.-K."/>
        </authorList>
    </citation>
    <scope>NUCLEOTIDE SEQUENCE [LARGE SCALE GENOMIC DNA]</scope>
    <source>
        <strain evidence="5 6">ATCC 12769</strain>
    </source>
</reference>
<dbReference type="Gene3D" id="3.40.50.2300">
    <property type="match status" value="2"/>
</dbReference>
<dbReference type="GO" id="GO:0000976">
    <property type="term" value="F:transcription cis-regulatory region binding"/>
    <property type="evidence" value="ECO:0007669"/>
    <property type="project" value="TreeGrafter"/>
</dbReference>
<keyword evidence="3" id="KW-0804">Transcription</keyword>
<keyword evidence="1" id="KW-0805">Transcription regulation</keyword>
<dbReference type="SUPFAM" id="SSF53822">
    <property type="entry name" value="Periplasmic binding protein-like I"/>
    <property type="match status" value="1"/>
</dbReference>
<organism evidence="5 6">
    <name type="scientific">Streptomyces nitrosporeus</name>
    <dbReference type="NCBI Taxonomy" id="28894"/>
    <lineage>
        <taxon>Bacteria</taxon>
        <taxon>Bacillati</taxon>
        <taxon>Actinomycetota</taxon>
        <taxon>Actinomycetes</taxon>
        <taxon>Kitasatosporales</taxon>
        <taxon>Streptomycetaceae</taxon>
        <taxon>Streptomyces</taxon>
    </lineage>
</organism>
<evidence type="ECO:0000313" key="6">
    <source>
        <dbReference type="Proteomes" id="UP000326178"/>
    </source>
</evidence>
<dbReference type="Pfam" id="PF00356">
    <property type="entry name" value="LacI"/>
    <property type="match status" value="1"/>
</dbReference>
<sequence length="339" mass="36214">MPKHRPTIADIARRAGVSKVAVSYALNDRPGVSPATRASIKAIAQEIGWRPNSAARALTRARADTVGLALCRPARMLGVEPFFMELISGIETELATRGCALLLQVVTDPEQELEMYERWWGEGRVDGVFLADVRDRDPRIEGVAGLGLPAVVIGHPSAAGSLTPVWSDDSAALRDTLTYLAALGHRRIARVAGLPELVHTRLRDRAQREISAGLGLEEPVVVHTDYSGDEGAHATRRLVSAPARPTAVIYDNDIMAVAGLSVAQEMGLDVPADLSLVAWDDSQLSRVVRPALTALSRDIPAYGAHAARTLLTMVDEGSAPGFEDAAARLVPRGSTAPPR</sequence>
<dbReference type="PANTHER" id="PTHR30146">
    <property type="entry name" value="LACI-RELATED TRANSCRIPTIONAL REPRESSOR"/>
    <property type="match status" value="1"/>
</dbReference>
<feature type="domain" description="HTH lacI-type" evidence="4">
    <location>
        <begin position="6"/>
        <end position="60"/>
    </location>
</feature>
<accession>A0A5J6FGM8</accession>
<dbReference type="InterPro" id="IPR010982">
    <property type="entry name" value="Lambda_DNA-bd_dom_sf"/>
</dbReference>
<evidence type="ECO:0000259" key="4">
    <source>
        <dbReference type="PROSITE" id="PS50932"/>
    </source>
</evidence>
<dbReference type="Gene3D" id="1.10.260.40">
    <property type="entry name" value="lambda repressor-like DNA-binding domains"/>
    <property type="match status" value="1"/>
</dbReference>
<dbReference type="OrthoDB" id="1938857at2"/>
<dbReference type="SMART" id="SM00354">
    <property type="entry name" value="HTH_LACI"/>
    <property type="match status" value="1"/>
</dbReference>
<dbReference type="InterPro" id="IPR028082">
    <property type="entry name" value="Peripla_BP_I"/>
</dbReference>
<evidence type="ECO:0000256" key="2">
    <source>
        <dbReference type="ARBA" id="ARBA00023125"/>
    </source>
</evidence>
<gene>
    <name evidence="5" type="ORF">CP967_20650</name>
</gene>
<dbReference type="KEGG" id="snk:CP967_20650"/>
<dbReference type="InterPro" id="IPR000843">
    <property type="entry name" value="HTH_LacI"/>
</dbReference>
<protein>
    <submittedName>
        <fullName evidence="5">LacI family transcriptional regulator</fullName>
    </submittedName>
</protein>
<dbReference type="RefSeq" id="WP_150489381.1">
    <property type="nucleotide sequence ID" value="NZ_BMUV01000008.1"/>
</dbReference>
<keyword evidence="6" id="KW-1185">Reference proteome</keyword>
<proteinExistence type="predicted"/>
<dbReference type="Proteomes" id="UP000326178">
    <property type="component" value="Chromosome"/>
</dbReference>
<dbReference type="PROSITE" id="PS50932">
    <property type="entry name" value="HTH_LACI_2"/>
    <property type="match status" value="1"/>
</dbReference>
<dbReference type="InterPro" id="IPR046335">
    <property type="entry name" value="LacI/GalR-like_sensor"/>
</dbReference>
<keyword evidence="2" id="KW-0238">DNA-binding</keyword>
<evidence type="ECO:0000256" key="3">
    <source>
        <dbReference type="ARBA" id="ARBA00023163"/>
    </source>
</evidence>
<dbReference type="CDD" id="cd01392">
    <property type="entry name" value="HTH_LacI"/>
    <property type="match status" value="1"/>
</dbReference>
<evidence type="ECO:0000256" key="1">
    <source>
        <dbReference type="ARBA" id="ARBA00023015"/>
    </source>
</evidence>
<dbReference type="SUPFAM" id="SSF47413">
    <property type="entry name" value="lambda repressor-like DNA-binding domains"/>
    <property type="match status" value="1"/>
</dbReference>
<dbReference type="PROSITE" id="PS00356">
    <property type="entry name" value="HTH_LACI_1"/>
    <property type="match status" value="1"/>
</dbReference>
<dbReference type="GO" id="GO:0003700">
    <property type="term" value="F:DNA-binding transcription factor activity"/>
    <property type="evidence" value="ECO:0007669"/>
    <property type="project" value="TreeGrafter"/>
</dbReference>
<name>A0A5J6FGM8_9ACTN</name>
<dbReference type="AlphaFoldDB" id="A0A5J6FGM8"/>
<dbReference type="CDD" id="cd06267">
    <property type="entry name" value="PBP1_LacI_sugar_binding-like"/>
    <property type="match status" value="1"/>
</dbReference>
<evidence type="ECO:0000313" key="5">
    <source>
        <dbReference type="EMBL" id="QEU74085.1"/>
    </source>
</evidence>